<name>A0A2S9K153_9BURK</name>
<dbReference type="InterPro" id="IPR036286">
    <property type="entry name" value="LexA/Signal_pep-like_sf"/>
</dbReference>
<dbReference type="InterPro" id="IPR015927">
    <property type="entry name" value="Peptidase_S24_S26A/B/C"/>
</dbReference>
<evidence type="ECO:0000313" key="5">
    <source>
        <dbReference type="EMBL" id="PRD64145.1"/>
    </source>
</evidence>
<dbReference type="AlphaFoldDB" id="A0A2S9K153"/>
<dbReference type="InterPro" id="IPR039418">
    <property type="entry name" value="LexA-like"/>
</dbReference>
<dbReference type="SUPFAM" id="SSF51306">
    <property type="entry name" value="LexA/Signal peptidase"/>
    <property type="match status" value="1"/>
</dbReference>
<feature type="domain" description="Peptidase S24/S26A/S26B/S26C" evidence="4">
    <location>
        <begin position="9"/>
        <end position="123"/>
    </location>
</feature>
<accession>A0A2S9K153</accession>
<keyword evidence="6" id="KW-1185">Reference proteome</keyword>
<keyword evidence="1" id="KW-0805">Transcription regulation</keyword>
<dbReference type="EMBL" id="PVLQ01000088">
    <property type="protein sequence ID" value="PRD64145.1"/>
    <property type="molecule type" value="Genomic_DNA"/>
</dbReference>
<dbReference type="Pfam" id="PF00717">
    <property type="entry name" value="Peptidase_S24"/>
    <property type="match status" value="1"/>
</dbReference>
<organism evidence="5 6">
    <name type="scientific">Malikia granosa</name>
    <dbReference type="NCBI Taxonomy" id="263067"/>
    <lineage>
        <taxon>Bacteria</taxon>
        <taxon>Pseudomonadati</taxon>
        <taxon>Pseudomonadota</taxon>
        <taxon>Betaproteobacteria</taxon>
        <taxon>Burkholderiales</taxon>
        <taxon>Comamonadaceae</taxon>
        <taxon>Malikia</taxon>
    </lineage>
</organism>
<comment type="caution">
    <text evidence="5">The sequence shown here is derived from an EMBL/GenBank/DDBJ whole genome shotgun (WGS) entry which is preliminary data.</text>
</comment>
<evidence type="ECO:0000259" key="4">
    <source>
        <dbReference type="Pfam" id="PF00717"/>
    </source>
</evidence>
<evidence type="ECO:0000313" key="6">
    <source>
        <dbReference type="Proteomes" id="UP000238589"/>
    </source>
</evidence>
<keyword evidence="3" id="KW-0804">Transcription</keyword>
<dbReference type="CDD" id="cd06529">
    <property type="entry name" value="S24_LexA-like"/>
    <property type="match status" value="1"/>
</dbReference>
<keyword evidence="2" id="KW-0238">DNA-binding</keyword>
<dbReference type="PANTHER" id="PTHR40661:SF3">
    <property type="entry name" value="FELS-1 PROPHAGE TRANSCRIPTIONAL REGULATOR"/>
    <property type="match status" value="1"/>
</dbReference>
<proteinExistence type="predicted"/>
<dbReference type="Proteomes" id="UP000238589">
    <property type="component" value="Unassembled WGS sequence"/>
</dbReference>
<evidence type="ECO:0000256" key="3">
    <source>
        <dbReference type="ARBA" id="ARBA00023163"/>
    </source>
</evidence>
<sequence>MGHGAVVDELEQVVQHLDVLERWVREEVGSVDAQRVKVLTAKGRSMWPAINHRDLVFVDVAQRVIDAPGIYVVHVAGRLLLKKALILANGTLVLRSENQTEFPDEERYDLAKEGDTITICGKVLAWWSLRKG</sequence>
<protein>
    <recommendedName>
        <fullName evidence="4">Peptidase S24/S26A/S26B/S26C domain-containing protein</fullName>
    </recommendedName>
</protein>
<dbReference type="Gene3D" id="2.10.109.10">
    <property type="entry name" value="Umud Fragment, subunit A"/>
    <property type="match status" value="1"/>
</dbReference>
<gene>
    <name evidence="5" type="ORF">C6P64_15900</name>
</gene>
<evidence type="ECO:0000256" key="1">
    <source>
        <dbReference type="ARBA" id="ARBA00023015"/>
    </source>
</evidence>
<reference evidence="5 6" key="1">
    <citation type="submission" date="2018-03" db="EMBL/GenBank/DDBJ databases">
        <title>Comparative genomics illustrates the genes involved in a hyperalkaliphilic mechanisms of Serpentinomonas isolated from highly-alkaline calcium-rich serpentinized springs.</title>
        <authorList>
            <person name="Suzuki S."/>
            <person name="Ishii S."/>
            <person name="Walworth N."/>
            <person name="Bird L."/>
            <person name="Kuenen J.G."/>
            <person name="Nealson K.H."/>
        </authorList>
    </citation>
    <scope>NUCLEOTIDE SEQUENCE [LARGE SCALE GENOMIC DNA]</scope>
    <source>
        <strain evidence="5 6">P1</strain>
    </source>
</reference>
<dbReference type="PANTHER" id="PTHR40661">
    <property type="match status" value="1"/>
</dbReference>
<dbReference type="GO" id="GO:0003677">
    <property type="term" value="F:DNA binding"/>
    <property type="evidence" value="ECO:0007669"/>
    <property type="project" value="UniProtKB-KW"/>
</dbReference>
<evidence type="ECO:0000256" key="2">
    <source>
        <dbReference type="ARBA" id="ARBA00023125"/>
    </source>
</evidence>